<sequence>MFLFLQLIWCCFPQPVRSLKASLPPTVIKVVFSPDRRPENPNSDSLFYQPHRKLRWADFKATPPLRGPSGAVSYTSFAYEGNSLQRKDTLQINLTLQVFFVKSASWVKSFAKDDFALEHEQLHFDITWLVALRFQQRIKSIELTAEDFDSIIQYQYIESFREMNKLQEAYDRETNHGQDPAAQKNWKRSIGEALAALTLEGALTPHLTPLSADSRTVSTFNTAW</sequence>
<reference evidence="1 2" key="1">
    <citation type="submission" date="2016-10" db="EMBL/GenBank/DDBJ databases">
        <authorList>
            <person name="de Groot N.N."/>
        </authorList>
    </citation>
    <scope>NUCLEOTIDE SEQUENCE [LARGE SCALE GENOMIC DNA]</scope>
    <source>
        <strain evidence="1 2">DSM 527</strain>
    </source>
</reference>
<evidence type="ECO:0008006" key="3">
    <source>
        <dbReference type="Google" id="ProtNLM"/>
    </source>
</evidence>
<dbReference type="EMBL" id="FNBN01000001">
    <property type="protein sequence ID" value="SDF25118.1"/>
    <property type="molecule type" value="Genomic_DNA"/>
</dbReference>
<dbReference type="RefSeq" id="WP_089829583.1">
    <property type="nucleotide sequence ID" value="NZ_FNBN01000001.1"/>
</dbReference>
<evidence type="ECO:0000313" key="1">
    <source>
        <dbReference type="EMBL" id="SDF25118.1"/>
    </source>
</evidence>
<protein>
    <recommendedName>
        <fullName evidence="3">DUF922 domain-containing protein</fullName>
    </recommendedName>
</protein>
<dbReference type="AlphaFoldDB" id="A0A1G7JJL8"/>
<organism evidence="1 2">
    <name type="scientific">Chitinophaga filiformis</name>
    <name type="common">Myxococcus filiformis</name>
    <name type="synonym">Flexibacter filiformis</name>
    <dbReference type="NCBI Taxonomy" id="104663"/>
    <lineage>
        <taxon>Bacteria</taxon>
        <taxon>Pseudomonadati</taxon>
        <taxon>Bacteroidota</taxon>
        <taxon>Chitinophagia</taxon>
        <taxon>Chitinophagales</taxon>
        <taxon>Chitinophagaceae</taxon>
        <taxon>Chitinophaga</taxon>
    </lineage>
</organism>
<evidence type="ECO:0000313" key="2">
    <source>
        <dbReference type="Proteomes" id="UP000199045"/>
    </source>
</evidence>
<name>A0A1G7JJL8_CHIFI</name>
<dbReference type="Proteomes" id="UP000199045">
    <property type="component" value="Unassembled WGS sequence"/>
</dbReference>
<gene>
    <name evidence="1" type="ORF">SAMN04488121_1011265</name>
</gene>
<dbReference type="STRING" id="104663.SAMN04488121_1011265"/>
<accession>A0A1G7JJL8</accession>
<proteinExistence type="predicted"/>
<dbReference type="OrthoDB" id="5431540at2"/>